<dbReference type="Proteomes" id="UP001138500">
    <property type="component" value="Unassembled WGS sequence"/>
</dbReference>
<dbReference type="CDD" id="cd16493">
    <property type="entry name" value="RING-CH-C4HC3_NSE1"/>
    <property type="match status" value="1"/>
</dbReference>
<keyword evidence="14 15" id="KW-0539">Nucleus</keyword>
<evidence type="ECO:0000256" key="15">
    <source>
        <dbReference type="RuleBase" id="RU368018"/>
    </source>
</evidence>
<dbReference type="Gene3D" id="3.30.40.10">
    <property type="entry name" value="Zinc/RING finger domain, C3HC4 (zinc finger)"/>
    <property type="match status" value="1"/>
</dbReference>
<evidence type="ECO:0000256" key="3">
    <source>
        <dbReference type="ARBA" id="ARBA00010258"/>
    </source>
</evidence>
<keyword evidence="7 15" id="KW-0479">Metal-binding</keyword>
<evidence type="ECO:0000259" key="17">
    <source>
        <dbReference type="Pfam" id="PF08746"/>
    </source>
</evidence>
<evidence type="ECO:0000256" key="2">
    <source>
        <dbReference type="ARBA" id="ARBA00004123"/>
    </source>
</evidence>
<feature type="domain" description="Non-structural maintenance of chromosomes element 1 RING C4HC3-type" evidence="17">
    <location>
        <begin position="239"/>
        <end position="282"/>
    </location>
</feature>
<dbReference type="GO" id="GO:0061630">
    <property type="term" value="F:ubiquitin protein ligase activity"/>
    <property type="evidence" value="ECO:0007669"/>
    <property type="project" value="UniProtKB-EC"/>
</dbReference>
<keyword evidence="11 15" id="KW-0862">Zinc</keyword>
<comment type="function">
    <text evidence="15">Acts in a DNA repair pathway for removal of UV-induced DNA damage that is distinct from classical nucleotide excision repair and in repair of ionizing radiation damage. Functions in homologous recombination repair of DNA double strand breaks and in recovery of stalled replication forks.</text>
</comment>
<keyword evidence="9 15" id="KW-0863">Zinc-finger</keyword>
<dbReference type="InterPro" id="IPR036388">
    <property type="entry name" value="WH-like_DNA-bd_sf"/>
</dbReference>
<name>A0A9W7T1Z5_9PEZI</name>
<dbReference type="AlphaFoldDB" id="A0A9W7T1Z5"/>
<dbReference type="OrthoDB" id="185455at2759"/>
<evidence type="ECO:0000256" key="14">
    <source>
        <dbReference type="ARBA" id="ARBA00023242"/>
    </source>
</evidence>
<evidence type="ECO:0000256" key="5">
    <source>
        <dbReference type="ARBA" id="ARBA00019422"/>
    </source>
</evidence>
<sequence length="339" mass="37717">MSETYDEPNGYESYNNTHRAFLQALLARQSITLPEAKPILSSILTAHTPDRPTLEQDVSPEDFENYIHSLNASISPFDLEIRSTLHQVTRDQTWALVNVASDALMQMSTTFSADEIAFVKRVLDAMFETYNTPRAEIMAITSMQAVRYAKPSSSDTSRRDSGTQSTQQQSSTTGLSVHQAEKVLEVLENEGWFERSKRGYYTLTPRALMELRTWLVETYNSTDDDSDAEEESHVKIKMCQACKEIVTVGQRCPNLVCEARAHEHCLRNLWRSQGGMEECPVCKTGWMEGPPVGERAARGEVGAQRGGGRRRTGGGRRSTGLGMSMNGAGDEEDDGDASE</sequence>
<reference evidence="18 19" key="1">
    <citation type="journal article" date="2018" name="IMA Fungus">
        <title>IMA Genome-F 10: Nine draft genome sequences of Claviceps purpurea s.lat., including C. arundinis, C. humidiphila, and C. cf. spartinae, pseudomolecules for the pitch canker pathogen Fusarium circinatum, draft genome of Davidsoniella eucalypti, Grosmannia galeiformis, Quambalaria eucalypti, and Teratosphaeria destructans.</title>
        <authorList>
            <person name="Wingfield B.D."/>
            <person name="Liu M."/>
            <person name="Nguyen H.D."/>
            <person name="Lane F.A."/>
            <person name="Morgan S.W."/>
            <person name="De Vos L."/>
            <person name="Wilken P.M."/>
            <person name="Duong T.A."/>
            <person name="Aylward J."/>
            <person name="Coetzee M.P."/>
            <person name="Dadej K."/>
            <person name="De Beer Z.W."/>
            <person name="Findlay W."/>
            <person name="Havenga M."/>
            <person name="Kolarik M."/>
            <person name="Menzies J.G."/>
            <person name="Naidoo K."/>
            <person name="Pochopski O."/>
            <person name="Shoukouhi P."/>
            <person name="Santana Q.C."/>
            <person name="Seifert K.A."/>
            <person name="Soal N."/>
            <person name="Steenkamp E.T."/>
            <person name="Tatham C.T."/>
            <person name="van der Nest M.A."/>
            <person name="Wingfield M.J."/>
        </authorList>
    </citation>
    <scope>NUCLEOTIDE SEQUENCE [LARGE SCALE GENOMIC DNA]</scope>
    <source>
        <strain evidence="18">CMW44962</strain>
    </source>
</reference>
<evidence type="ECO:0000256" key="10">
    <source>
        <dbReference type="ARBA" id="ARBA00022786"/>
    </source>
</evidence>
<evidence type="ECO:0000256" key="9">
    <source>
        <dbReference type="ARBA" id="ARBA00022771"/>
    </source>
</evidence>
<dbReference type="PANTHER" id="PTHR20973:SF0">
    <property type="entry name" value="NON-STRUCTURAL MAINTENANCE OF CHROMOSOMES ELEMENT 1 HOMOLOG"/>
    <property type="match status" value="1"/>
</dbReference>
<dbReference type="GO" id="GO:0000724">
    <property type="term" value="P:double-strand break repair via homologous recombination"/>
    <property type="evidence" value="ECO:0007669"/>
    <property type="project" value="TreeGrafter"/>
</dbReference>
<feature type="compositionally biased region" description="Low complexity" evidence="16">
    <location>
        <begin position="162"/>
        <end position="174"/>
    </location>
</feature>
<accession>A0A9W7T1Z5</accession>
<keyword evidence="6 15" id="KW-0808">Transferase</keyword>
<keyword evidence="13 15" id="KW-0234">DNA repair</keyword>
<dbReference type="PANTHER" id="PTHR20973">
    <property type="entry name" value="NON-SMC ELEMENT 1-RELATED"/>
    <property type="match status" value="1"/>
</dbReference>
<reference evidence="18 19" key="2">
    <citation type="journal article" date="2021" name="Curr. Genet.">
        <title>Genetic response to nitrogen starvation in the aggressive Eucalyptus foliar pathogen Teratosphaeria destructans.</title>
        <authorList>
            <person name="Havenga M."/>
            <person name="Wingfield B.D."/>
            <person name="Wingfield M.J."/>
            <person name="Dreyer L.L."/>
            <person name="Roets F."/>
            <person name="Aylward J."/>
        </authorList>
    </citation>
    <scope>NUCLEOTIDE SEQUENCE [LARGE SCALE GENOMIC DNA]</scope>
    <source>
        <strain evidence="18">CMW44962</strain>
    </source>
</reference>
<feature type="region of interest" description="Disordered" evidence="16">
    <location>
        <begin position="149"/>
        <end position="176"/>
    </location>
</feature>
<evidence type="ECO:0000256" key="16">
    <source>
        <dbReference type="SAM" id="MobiDB-lite"/>
    </source>
</evidence>
<keyword evidence="19" id="KW-1185">Reference proteome</keyword>
<evidence type="ECO:0000256" key="11">
    <source>
        <dbReference type="ARBA" id="ARBA00022833"/>
    </source>
</evidence>
<evidence type="ECO:0000256" key="4">
    <source>
        <dbReference type="ARBA" id="ARBA00012483"/>
    </source>
</evidence>
<dbReference type="Pfam" id="PF08746">
    <property type="entry name" value="zf-RING-like"/>
    <property type="match status" value="1"/>
</dbReference>
<proteinExistence type="inferred from homology"/>
<dbReference type="EMBL" id="RIBY02000003">
    <property type="protein sequence ID" value="KAH9845663.1"/>
    <property type="molecule type" value="Genomic_DNA"/>
</dbReference>
<dbReference type="Gene3D" id="3.90.1150.220">
    <property type="match status" value="1"/>
</dbReference>
<feature type="region of interest" description="Disordered" evidence="16">
    <location>
        <begin position="293"/>
        <end position="339"/>
    </location>
</feature>
<evidence type="ECO:0000256" key="12">
    <source>
        <dbReference type="ARBA" id="ARBA00023172"/>
    </source>
</evidence>
<dbReference type="InterPro" id="IPR013083">
    <property type="entry name" value="Znf_RING/FYVE/PHD"/>
</dbReference>
<dbReference type="GO" id="GO:0030915">
    <property type="term" value="C:Smc5-Smc6 complex"/>
    <property type="evidence" value="ECO:0007669"/>
    <property type="project" value="UniProtKB-UniRule"/>
</dbReference>
<evidence type="ECO:0000256" key="13">
    <source>
        <dbReference type="ARBA" id="ARBA00023204"/>
    </source>
</evidence>
<gene>
    <name evidence="18" type="ORF">Tdes44962_MAKER06422</name>
</gene>
<keyword evidence="12 15" id="KW-0233">DNA recombination</keyword>
<dbReference type="InterPro" id="IPR014857">
    <property type="entry name" value="Nse1_RING_C4HC3-type"/>
</dbReference>
<comment type="caution">
    <text evidence="18">The sequence shown here is derived from an EMBL/GenBank/DDBJ whole genome shotgun (WGS) entry which is preliminary data.</text>
</comment>
<dbReference type="Pfam" id="PF07574">
    <property type="entry name" value="SMC_Nse1"/>
    <property type="match status" value="1"/>
</dbReference>
<keyword evidence="10 15" id="KW-0833">Ubl conjugation pathway</keyword>
<evidence type="ECO:0000256" key="7">
    <source>
        <dbReference type="ARBA" id="ARBA00022723"/>
    </source>
</evidence>
<evidence type="ECO:0000256" key="1">
    <source>
        <dbReference type="ARBA" id="ARBA00000900"/>
    </source>
</evidence>
<evidence type="ECO:0000313" key="19">
    <source>
        <dbReference type="Proteomes" id="UP001138500"/>
    </source>
</evidence>
<evidence type="ECO:0000256" key="8">
    <source>
        <dbReference type="ARBA" id="ARBA00022763"/>
    </source>
</evidence>
<dbReference type="EC" id="2.3.2.27" evidence="4 15"/>
<dbReference type="GO" id="GO:0008270">
    <property type="term" value="F:zinc ion binding"/>
    <property type="evidence" value="ECO:0007669"/>
    <property type="project" value="UniProtKB-KW"/>
</dbReference>
<dbReference type="Gene3D" id="1.10.10.10">
    <property type="entry name" value="Winged helix-like DNA-binding domain superfamily/Winged helix DNA-binding domain"/>
    <property type="match status" value="1"/>
</dbReference>
<dbReference type="InterPro" id="IPR011513">
    <property type="entry name" value="Nse1"/>
</dbReference>
<dbReference type="GO" id="GO:0005634">
    <property type="term" value="C:nucleus"/>
    <property type="evidence" value="ECO:0007669"/>
    <property type="project" value="UniProtKB-SubCell"/>
</dbReference>
<protein>
    <recommendedName>
        <fullName evidence="5 15">Non-structural maintenance of chromosomes element 1 homolog</fullName>
        <ecNumber evidence="4 15">2.3.2.27</ecNumber>
    </recommendedName>
</protein>
<keyword evidence="8 15" id="KW-0227">DNA damage</keyword>
<dbReference type="SUPFAM" id="SSF57850">
    <property type="entry name" value="RING/U-box"/>
    <property type="match status" value="1"/>
</dbReference>
<feature type="compositionally biased region" description="Acidic residues" evidence="16">
    <location>
        <begin position="329"/>
        <end position="339"/>
    </location>
</feature>
<evidence type="ECO:0000256" key="6">
    <source>
        <dbReference type="ARBA" id="ARBA00022679"/>
    </source>
</evidence>
<comment type="catalytic activity">
    <reaction evidence="1 15">
        <text>S-ubiquitinyl-[E2 ubiquitin-conjugating enzyme]-L-cysteine + [acceptor protein]-L-lysine = [E2 ubiquitin-conjugating enzyme]-L-cysteine + N(6)-ubiquitinyl-[acceptor protein]-L-lysine.</text>
        <dbReference type="EC" id="2.3.2.27"/>
    </reaction>
</comment>
<evidence type="ECO:0000313" key="18">
    <source>
        <dbReference type="EMBL" id="KAH9845663.1"/>
    </source>
</evidence>
<comment type="subunit">
    <text evidence="15">Component of the Smc5-Smc6 complex.</text>
</comment>
<comment type="similarity">
    <text evidence="3 15">Belongs to the NSE1 family.</text>
</comment>
<organism evidence="18 19">
    <name type="scientific">Teratosphaeria destructans</name>
    <dbReference type="NCBI Taxonomy" id="418781"/>
    <lineage>
        <taxon>Eukaryota</taxon>
        <taxon>Fungi</taxon>
        <taxon>Dikarya</taxon>
        <taxon>Ascomycota</taxon>
        <taxon>Pezizomycotina</taxon>
        <taxon>Dothideomycetes</taxon>
        <taxon>Dothideomycetidae</taxon>
        <taxon>Mycosphaerellales</taxon>
        <taxon>Teratosphaeriaceae</taxon>
        <taxon>Teratosphaeria</taxon>
    </lineage>
</organism>
<comment type="subcellular location">
    <subcellularLocation>
        <location evidence="2 15">Nucleus</location>
    </subcellularLocation>
</comment>